<evidence type="ECO:0000313" key="2">
    <source>
        <dbReference type="EMBL" id="EEZ97387.1"/>
    </source>
</evidence>
<dbReference type="AlphaFoldDB" id="D6X3Q3"/>
<evidence type="ECO:0000313" key="3">
    <source>
        <dbReference type="Proteomes" id="UP000007266"/>
    </source>
</evidence>
<evidence type="ECO:0000256" key="1">
    <source>
        <dbReference type="SAM" id="MobiDB-lite"/>
    </source>
</evidence>
<proteinExistence type="predicted"/>
<reference evidence="2 3" key="1">
    <citation type="journal article" date="2008" name="Nature">
        <title>The genome of the model beetle and pest Tribolium castaneum.</title>
        <authorList>
            <consortium name="Tribolium Genome Sequencing Consortium"/>
            <person name="Richards S."/>
            <person name="Gibbs R.A."/>
            <person name="Weinstock G.M."/>
            <person name="Brown S.J."/>
            <person name="Denell R."/>
            <person name="Beeman R.W."/>
            <person name="Gibbs R."/>
            <person name="Beeman R.W."/>
            <person name="Brown S.J."/>
            <person name="Bucher G."/>
            <person name="Friedrich M."/>
            <person name="Grimmelikhuijzen C.J."/>
            <person name="Klingler M."/>
            <person name="Lorenzen M."/>
            <person name="Richards S."/>
            <person name="Roth S."/>
            <person name="Schroder R."/>
            <person name="Tautz D."/>
            <person name="Zdobnov E.M."/>
            <person name="Muzny D."/>
            <person name="Gibbs R.A."/>
            <person name="Weinstock G.M."/>
            <person name="Attaway T."/>
            <person name="Bell S."/>
            <person name="Buhay C.J."/>
            <person name="Chandrabose M.N."/>
            <person name="Chavez D."/>
            <person name="Clerk-Blankenburg K.P."/>
            <person name="Cree A."/>
            <person name="Dao M."/>
            <person name="Davis C."/>
            <person name="Chacko J."/>
            <person name="Dinh H."/>
            <person name="Dugan-Rocha S."/>
            <person name="Fowler G."/>
            <person name="Garner T.T."/>
            <person name="Garnes J."/>
            <person name="Gnirke A."/>
            <person name="Hawes A."/>
            <person name="Hernandez J."/>
            <person name="Hines S."/>
            <person name="Holder M."/>
            <person name="Hume J."/>
            <person name="Jhangiani S.N."/>
            <person name="Joshi V."/>
            <person name="Khan Z.M."/>
            <person name="Jackson L."/>
            <person name="Kovar C."/>
            <person name="Kowis A."/>
            <person name="Lee S."/>
            <person name="Lewis L.R."/>
            <person name="Margolis J."/>
            <person name="Morgan M."/>
            <person name="Nazareth L.V."/>
            <person name="Nguyen N."/>
            <person name="Okwuonu G."/>
            <person name="Parker D."/>
            <person name="Richards S."/>
            <person name="Ruiz S.J."/>
            <person name="Santibanez J."/>
            <person name="Savard J."/>
            <person name="Scherer S.E."/>
            <person name="Schneider B."/>
            <person name="Sodergren E."/>
            <person name="Tautz D."/>
            <person name="Vattahil S."/>
            <person name="Villasana D."/>
            <person name="White C.S."/>
            <person name="Wright R."/>
            <person name="Park Y."/>
            <person name="Beeman R.W."/>
            <person name="Lord J."/>
            <person name="Oppert B."/>
            <person name="Lorenzen M."/>
            <person name="Brown S."/>
            <person name="Wang L."/>
            <person name="Savard J."/>
            <person name="Tautz D."/>
            <person name="Richards S."/>
            <person name="Weinstock G."/>
            <person name="Gibbs R.A."/>
            <person name="Liu Y."/>
            <person name="Worley K."/>
            <person name="Weinstock G."/>
            <person name="Elsik C.G."/>
            <person name="Reese J.T."/>
            <person name="Elhaik E."/>
            <person name="Landan G."/>
            <person name="Graur D."/>
            <person name="Arensburger P."/>
            <person name="Atkinson P."/>
            <person name="Beeman R.W."/>
            <person name="Beidler J."/>
            <person name="Brown S.J."/>
            <person name="Demuth J.P."/>
            <person name="Drury D.W."/>
            <person name="Du Y.Z."/>
            <person name="Fujiwara H."/>
            <person name="Lorenzen M."/>
            <person name="Maselli V."/>
            <person name="Osanai M."/>
            <person name="Park Y."/>
            <person name="Robertson H.M."/>
            <person name="Tu Z."/>
            <person name="Wang J.J."/>
            <person name="Wang S."/>
            <person name="Richards S."/>
            <person name="Song H."/>
            <person name="Zhang L."/>
            <person name="Sodergren E."/>
            <person name="Werner D."/>
            <person name="Stanke M."/>
            <person name="Morgenstern B."/>
            <person name="Solovyev V."/>
            <person name="Kosarev P."/>
            <person name="Brown G."/>
            <person name="Chen H.C."/>
            <person name="Ermolaeva O."/>
            <person name="Hlavina W."/>
            <person name="Kapustin Y."/>
            <person name="Kiryutin B."/>
            <person name="Kitts P."/>
            <person name="Maglott D."/>
            <person name="Pruitt K."/>
            <person name="Sapojnikov V."/>
            <person name="Souvorov A."/>
            <person name="Mackey A.J."/>
            <person name="Waterhouse R.M."/>
            <person name="Wyder S."/>
            <person name="Zdobnov E.M."/>
            <person name="Zdobnov E.M."/>
            <person name="Wyder S."/>
            <person name="Kriventseva E.V."/>
            <person name="Kadowaki T."/>
            <person name="Bork P."/>
            <person name="Aranda M."/>
            <person name="Bao R."/>
            <person name="Beermann A."/>
            <person name="Berns N."/>
            <person name="Bolognesi R."/>
            <person name="Bonneton F."/>
            <person name="Bopp D."/>
            <person name="Brown S.J."/>
            <person name="Bucher G."/>
            <person name="Butts T."/>
            <person name="Chaumot A."/>
            <person name="Denell R.E."/>
            <person name="Ferrier D.E."/>
            <person name="Friedrich M."/>
            <person name="Gordon C.M."/>
            <person name="Jindra M."/>
            <person name="Klingler M."/>
            <person name="Lan Q."/>
            <person name="Lattorff H.M."/>
            <person name="Laudet V."/>
            <person name="von Levetsow C."/>
            <person name="Liu Z."/>
            <person name="Lutz R."/>
            <person name="Lynch J.A."/>
            <person name="da Fonseca R.N."/>
            <person name="Posnien N."/>
            <person name="Reuter R."/>
            <person name="Roth S."/>
            <person name="Savard J."/>
            <person name="Schinko J.B."/>
            <person name="Schmitt C."/>
            <person name="Schoppmeier M."/>
            <person name="Schroder R."/>
            <person name="Shippy T.D."/>
            <person name="Simonnet F."/>
            <person name="Marques-Souza H."/>
            <person name="Tautz D."/>
            <person name="Tomoyasu Y."/>
            <person name="Trauner J."/>
            <person name="Van der Zee M."/>
            <person name="Vervoort M."/>
            <person name="Wittkopp N."/>
            <person name="Wimmer E.A."/>
            <person name="Yang X."/>
            <person name="Jones A.K."/>
            <person name="Sattelle D.B."/>
            <person name="Ebert P.R."/>
            <person name="Nelson D."/>
            <person name="Scott J.G."/>
            <person name="Beeman R.W."/>
            <person name="Muthukrishnan S."/>
            <person name="Kramer K.J."/>
            <person name="Arakane Y."/>
            <person name="Beeman R.W."/>
            <person name="Zhu Q."/>
            <person name="Hogenkamp D."/>
            <person name="Dixit R."/>
            <person name="Oppert B."/>
            <person name="Jiang H."/>
            <person name="Zou Z."/>
            <person name="Marshall J."/>
            <person name="Elpidina E."/>
            <person name="Vinokurov K."/>
            <person name="Oppert C."/>
            <person name="Zou Z."/>
            <person name="Evans J."/>
            <person name="Lu Z."/>
            <person name="Zhao P."/>
            <person name="Sumathipala N."/>
            <person name="Altincicek B."/>
            <person name="Vilcinskas A."/>
            <person name="Williams M."/>
            <person name="Hultmark D."/>
            <person name="Hetru C."/>
            <person name="Jiang H."/>
            <person name="Grimmelikhuijzen C.J."/>
            <person name="Hauser F."/>
            <person name="Cazzamali G."/>
            <person name="Williamson M."/>
            <person name="Park Y."/>
            <person name="Li B."/>
            <person name="Tanaka Y."/>
            <person name="Predel R."/>
            <person name="Neupert S."/>
            <person name="Schachtner J."/>
            <person name="Verleyen P."/>
            <person name="Raible F."/>
            <person name="Bork P."/>
            <person name="Friedrich M."/>
            <person name="Walden K.K."/>
            <person name="Robertson H.M."/>
            <person name="Angeli S."/>
            <person name="Foret S."/>
            <person name="Bucher G."/>
            <person name="Schuetz S."/>
            <person name="Maleszka R."/>
            <person name="Wimmer E.A."/>
            <person name="Beeman R.W."/>
            <person name="Lorenzen M."/>
            <person name="Tomoyasu Y."/>
            <person name="Miller S.C."/>
            <person name="Grossmann D."/>
            <person name="Bucher G."/>
        </authorList>
    </citation>
    <scope>NUCLEOTIDE SEQUENCE [LARGE SCALE GENOMIC DNA]</scope>
    <source>
        <strain evidence="2 3">Georgia GA2</strain>
    </source>
</reference>
<dbReference type="EMBL" id="KQ971377">
    <property type="protein sequence ID" value="EEZ97387.1"/>
    <property type="molecule type" value="Genomic_DNA"/>
</dbReference>
<name>D6X3Q3_TRICA</name>
<gene>
    <name evidence="2" type="primary">GLEAN_11213</name>
    <name evidence="2" type="ORF">TcasGA2_TC011213</name>
</gene>
<accession>D6X3Q3</accession>
<reference evidence="2 3" key="2">
    <citation type="journal article" date="2010" name="Nucleic Acids Res.">
        <title>BeetleBase in 2010: revisions to provide comprehensive genomic information for Tribolium castaneum.</title>
        <authorList>
            <person name="Kim H.S."/>
            <person name="Murphy T."/>
            <person name="Xia J."/>
            <person name="Caragea D."/>
            <person name="Park Y."/>
            <person name="Beeman R.W."/>
            <person name="Lorenzen M.D."/>
            <person name="Butcher S."/>
            <person name="Manak J.R."/>
            <person name="Brown S.J."/>
        </authorList>
    </citation>
    <scope>GENOME REANNOTATION</scope>
    <source>
        <strain evidence="2 3">Georgia GA2</strain>
    </source>
</reference>
<feature type="region of interest" description="Disordered" evidence="1">
    <location>
        <begin position="79"/>
        <end position="100"/>
    </location>
</feature>
<organism evidence="2 3">
    <name type="scientific">Tribolium castaneum</name>
    <name type="common">Red flour beetle</name>
    <dbReference type="NCBI Taxonomy" id="7070"/>
    <lineage>
        <taxon>Eukaryota</taxon>
        <taxon>Metazoa</taxon>
        <taxon>Ecdysozoa</taxon>
        <taxon>Arthropoda</taxon>
        <taxon>Hexapoda</taxon>
        <taxon>Insecta</taxon>
        <taxon>Pterygota</taxon>
        <taxon>Neoptera</taxon>
        <taxon>Endopterygota</taxon>
        <taxon>Coleoptera</taxon>
        <taxon>Polyphaga</taxon>
        <taxon>Cucujiformia</taxon>
        <taxon>Tenebrionidae</taxon>
        <taxon>Tenebrionidae incertae sedis</taxon>
        <taxon>Tribolium</taxon>
    </lineage>
</organism>
<protein>
    <submittedName>
        <fullName evidence="2">Uncharacterized protein</fullName>
    </submittedName>
</protein>
<dbReference type="Proteomes" id="UP000007266">
    <property type="component" value="Linkage group 10"/>
</dbReference>
<keyword evidence="3" id="KW-1185">Reference proteome</keyword>
<dbReference type="HOGENOM" id="CLU_1761135_0_0_1"/>
<sequence length="148" mass="16507">MIGKKLKGHNKSLLAITLALSAIILSNGVRNKRAALTMDLIFALTHRIKVVVTRTEAQFPGKRGEEVKECPGDDHHVINSDQCDHNQSAVTQAGEERSDVGEGLVRAQAGVLTHDELQKEQRHAHEEDHDDVRHEKGTYNREVFSWGL</sequence>